<name>A0ABY6BBD9_9GAMM</name>
<dbReference type="Proteomes" id="UP001064632">
    <property type="component" value="Chromosome"/>
</dbReference>
<reference evidence="1" key="1">
    <citation type="submission" date="2022-09" db="EMBL/GenBank/DDBJ databases">
        <title>Tahibacter sp. nov., isolated from a fresh water.</title>
        <authorList>
            <person name="Baek J.H."/>
            <person name="Lee J.K."/>
            <person name="Kim J.M."/>
            <person name="Jeon C.O."/>
        </authorList>
    </citation>
    <scope>NUCLEOTIDE SEQUENCE</scope>
    <source>
        <strain evidence="1">W38</strain>
    </source>
</reference>
<dbReference type="RefSeq" id="WP_261693990.1">
    <property type="nucleotide sequence ID" value="NZ_CP104694.1"/>
</dbReference>
<dbReference type="InterPro" id="IPR043737">
    <property type="entry name" value="DUF5682"/>
</dbReference>
<dbReference type="Pfam" id="PF18934">
    <property type="entry name" value="DUF5682"/>
    <property type="match status" value="1"/>
</dbReference>
<organism evidence="1 2">
    <name type="scientific">Tahibacter amnicola</name>
    <dbReference type="NCBI Taxonomy" id="2976241"/>
    <lineage>
        <taxon>Bacteria</taxon>
        <taxon>Pseudomonadati</taxon>
        <taxon>Pseudomonadota</taxon>
        <taxon>Gammaproteobacteria</taxon>
        <taxon>Lysobacterales</taxon>
        <taxon>Rhodanobacteraceae</taxon>
        <taxon>Tahibacter</taxon>
    </lineage>
</organism>
<accession>A0ABY6BBD9</accession>
<keyword evidence="2" id="KW-1185">Reference proteome</keyword>
<dbReference type="EMBL" id="CP104694">
    <property type="protein sequence ID" value="UXI67014.1"/>
    <property type="molecule type" value="Genomic_DNA"/>
</dbReference>
<protein>
    <submittedName>
        <fullName evidence="1">DUF5682 family protein</fullName>
    </submittedName>
</protein>
<proteinExistence type="predicted"/>
<evidence type="ECO:0000313" key="2">
    <source>
        <dbReference type="Proteomes" id="UP001064632"/>
    </source>
</evidence>
<sequence>MNASVEIIGVRHHSPACARLVAARLRDWRPDRVLIEGPSDFNDRIEELQRPGHVAPVAIFSYYSDSEHTHHCYAPFSDYAPEWIALRVAPEIGAKVQFIDLPYWHEGSRGRAQVVGDADAARRHRARERALAQRLGLDDGDALWDHLFEQALPTDQLAARLATYFDELRAGELGDASDRARETYMAHCIAHARAEGGRVLVVCGGWHRPALLRLAESATAGPADLHLAVPPSIQRQGSFLIPYSDRRLEALGGYGAGVQSPAYYRWLYEHGAEGAAERALRAVVSRLRAGRQSVSTAGLVAATTRMHLLAHLRGHAQPLRVDVLDGLLDAMSSEALSAPPPWQSRGVLSMQDDPVLREALLALTGDTVGRLAPGTPLPPLVADVNELLERHALAGEGTLQLDRQRDAHRPRLETLWRLRVLRIPGFDYRGSSAPQAARQLGADQYPCEEWHLRPGDTRHVALVEAGAYGPTLQAAALRRLRESVADAAQIDDLAELYVTALRAGYDDFGASVLPDLHAAVLHCTEHGPLGRAGLRLFGLLRNRLGPSDSGVLLLPALDAIVNRVLWLLEGLSAPNQPASTDDVVALQLVDRVLGDDAAGGIVTGSLLDTLHRLGGNADLPPSARGATFGVLWRHAPVDAVETPLLAAVKAYAHGEPLGDFLFGLFALARTECARSSQLLGVLDGVVSAMTEQEFLVAAPALRQAFHYFPPRERAQIGMQVAQRHREGDHVDSDWMRLPCSIDDLRRSARLLASIERLRTRFGL</sequence>
<gene>
    <name evidence="1" type="ORF">N4264_20010</name>
</gene>
<evidence type="ECO:0000313" key="1">
    <source>
        <dbReference type="EMBL" id="UXI67014.1"/>
    </source>
</evidence>